<dbReference type="AlphaFoldDB" id="A0AAV9G5L6"/>
<proteinExistence type="predicted"/>
<reference evidence="4" key="2">
    <citation type="submission" date="2023-05" db="EMBL/GenBank/DDBJ databases">
        <authorList>
            <consortium name="Lawrence Berkeley National Laboratory"/>
            <person name="Steindorff A."/>
            <person name="Hensen N."/>
            <person name="Bonometti L."/>
            <person name="Westerberg I."/>
            <person name="Brannstrom I.O."/>
            <person name="Guillou S."/>
            <person name="Cros-Aarteil S."/>
            <person name="Calhoun S."/>
            <person name="Haridas S."/>
            <person name="Kuo A."/>
            <person name="Mondo S."/>
            <person name="Pangilinan J."/>
            <person name="Riley R."/>
            <person name="Labutti K."/>
            <person name="Andreopoulos B."/>
            <person name="Lipzen A."/>
            <person name="Chen C."/>
            <person name="Yanf M."/>
            <person name="Daum C."/>
            <person name="Ng V."/>
            <person name="Clum A."/>
            <person name="Ohm R."/>
            <person name="Martin F."/>
            <person name="Silar P."/>
            <person name="Natvig D."/>
            <person name="Lalanne C."/>
            <person name="Gautier V."/>
            <person name="Ament-Velasquez S.L."/>
            <person name="Kruys A."/>
            <person name="Hutchinson M.I."/>
            <person name="Powell A.J."/>
            <person name="Barry K."/>
            <person name="Miller A.N."/>
            <person name="Grigoriev I.V."/>
            <person name="Debuchy R."/>
            <person name="Gladieux P."/>
            <person name="Thoren M.H."/>
            <person name="Johannesson H."/>
        </authorList>
    </citation>
    <scope>NUCLEOTIDE SEQUENCE</scope>
    <source>
        <strain evidence="4">PSN243</strain>
    </source>
</reference>
<reference evidence="4" key="1">
    <citation type="journal article" date="2023" name="Mol. Phylogenet. Evol.">
        <title>Genome-scale phylogeny and comparative genomics of the fungal order Sordariales.</title>
        <authorList>
            <person name="Hensen N."/>
            <person name="Bonometti L."/>
            <person name="Westerberg I."/>
            <person name="Brannstrom I.O."/>
            <person name="Guillou S."/>
            <person name="Cros-Aarteil S."/>
            <person name="Calhoun S."/>
            <person name="Haridas S."/>
            <person name="Kuo A."/>
            <person name="Mondo S."/>
            <person name="Pangilinan J."/>
            <person name="Riley R."/>
            <person name="LaButti K."/>
            <person name="Andreopoulos B."/>
            <person name="Lipzen A."/>
            <person name="Chen C."/>
            <person name="Yan M."/>
            <person name="Daum C."/>
            <person name="Ng V."/>
            <person name="Clum A."/>
            <person name="Steindorff A."/>
            <person name="Ohm R.A."/>
            <person name="Martin F."/>
            <person name="Silar P."/>
            <person name="Natvig D.O."/>
            <person name="Lalanne C."/>
            <person name="Gautier V."/>
            <person name="Ament-Velasquez S.L."/>
            <person name="Kruys A."/>
            <person name="Hutchinson M.I."/>
            <person name="Powell A.J."/>
            <person name="Barry K."/>
            <person name="Miller A.N."/>
            <person name="Grigoriev I.V."/>
            <person name="Debuchy R."/>
            <person name="Gladieux P."/>
            <person name="Hiltunen Thoren M."/>
            <person name="Johannesson H."/>
        </authorList>
    </citation>
    <scope>NUCLEOTIDE SEQUENCE</scope>
    <source>
        <strain evidence="4">PSN243</strain>
    </source>
</reference>
<evidence type="ECO:0000259" key="3">
    <source>
        <dbReference type="Pfam" id="PF25053"/>
    </source>
</evidence>
<organism evidence="4 5">
    <name type="scientific">Podospora aff. communis PSN243</name>
    <dbReference type="NCBI Taxonomy" id="3040156"/>
    <lineage>
        <taxon>Eukaryota</taxon>
        <taxon>Fungi</taxon>
        <taxon>Dikarya</taxon>
        <taxon>Ascomycota</taxon>
        <taxon>Pezizomycotina</taxon>
        <taxon>Sordariomycetes</taxon>
        <taxon>Sordariomycetidae</taxon>
        <taxon>Sordariales</taxon>
        <taxon>Podosporaceae</taxon>
        <taxon>Podospora</taxon>
    </lineage>
</organism>
<feature type="domain" description="Nephrocystin 3-like N-terminal" evidence="2">
    <location>
        <begin position="282"/>
        <end position="462"/>
    </location>
</feature>
<name>A0AAV9G5L6_9PEZI</name>
<dbReference type="PANTHER" id="PTHR10039:SF5">
    <property type="entry name" value="NACHT DOMAIN-CONTAINING PROTEIN"/>
    <property type="match status" value="1"/>
</dbReference>
<dbReference type="Pfam" id="PF25053">
    <property type="entry name" value="DUF7791"/>
    <property type="match status" value="1"/>
</dbReference>
<evidence type="ECO:0000313" key="4">
    <source>
        <dbReference type="EMBL" id="KAK4443384.1"/>
    </source>
</evidence>
<evidence type="ECO:0000313" key="5">
    <source>
        <dbReference type="Proteomes" id="UP001321760"/>
    </source>
</evidence>
<dbReference type="InterPro" id="IPR027417">
    <property type="entry name" value="P-loop_NTPase"/>
</dbReference>
<dbReference type="InterPro" id="IPR056693">
    <property type="entry name" value="DUF7791"/>
</dbReference>
<dbReference type="Gene3D" id="3.40.50.300">
    <property type="entry name" value="P-loop containing nucleotide triphosphate hydrolases"/>
    <property type="match status" value="1"/>
</dbReference>
<dbReference type="PANTHER" id="PTHR10039">
    <property type="entry name" value="AMELOGENIN"/>
    <property type="match status" value="1"/>
</dbReference>
<evidence type="ECO:0000259" key="2">
    <source>
        <dbReference type="Pfam" id="PF24883"/>
    </source>
</evidence>
<dbReference type="Pfam" id="PF24883">
    <property type="entry name" value="NPHP3_N"/>
    <property type="match status" value="1"/>
</dbReference>
<dbReference type="Proteomes" id="UP001321760">
    <property type="component" value="Unassembled WGS sequence"/>
</dbReference>
<comment type="caution">
    <text evidence="4">The sequence shown here is derived from an EMBL/GenBank/DDBJ whole genome shotgun (WGS) entry which is preliminary data.</text>
</comment>
<dbReference type="EMBL" id="MU865994">
    <property type="protein sequence ID" value="KAK4443384.1"/>
    <property type="molecule type" value="Genomic_DNA"/>
</dbReference>
<accession>A0AAV9G5L6</accession>
<protein>
    <recommendedName>
        <fullName evidence="6">NACHT domain-containing protein</fullName>
    </recommendedName>
</protein>
<dbReference type="InterPro" id="IPR056884">
    <property type="entry name" value="NPHP3-like_N"/>
</dbReference>
<dbReference type="SUPFAM" id="SSF52540">
    <property type="entry name" value="P-loop containing nucleoside triphosphate hydrolases"/>
    <property type="match status" value="1"/>
</dbReference>
<feature type="domain" description="DUF7791" evidence="3">
    <location>
        <begin position="573"/>
        <end position="687"/>
    </location>
</feature>
<keyword evidence="5" id="KW-1185">Reference proteome</keyword>
<keyword evidence="1" id="KW-0677">Repeat</keyword>
<evidence type="ECO:0000256" key="1">
    <source>
        <dbReference type="ARBA" id="ARBA00022737"/>
    </source>
</evidence>
<sequence>MEPLSALSVAAAAVQFLDFGSRLISDARQIYCSSQGMSPEFVELSRVAQDLSTLATDIDKKLHAVGLSGVPVGPYDSGDKQGEPERALYRLCLECKEIEAELQGAIRNLQARGTTKLQLAVNSFVVSCRGLIFTKPIDGLMGRLHGTRSQLTIALLVVFWGTAQKSDKNTQEFHREQARTMQNLDSSVRNLEKSMRELVYGTSTLGLGDDTLKLESFILNSRSVPNGPNEAEPEWKMCLRISESLSFRALQDRESAISPAHAETFKWIFEKPREENGQALWSDFRKWMTGREAKIYWISGKAGAGKSTLVKFLVNDPRVQSDFAKWAGDHQILLATYYSWNAGTDLQKSQEGLLRSLLYQCVTKNPTVLVPLLFPSRWALVQLLKLDPVRAGAAWTTEELLTGVKKLIAHAGRELTDSEFRSYKLAFVIDGLDEFQGSHHRLLDILTKAGASPYVKICVSSRPWNVFHDALHQNPMLQLENITRQDIEAFVRQKLACSRGYQESAALYPEASKQLQHDICDKSQGVFLWVALVTAELLRNLQDGTRFSKLQAILNGLPSDLSLLFGVMWEGTDERYRGEAAQLFQVLQTYERYGIAPYALSVWMGTEDAALVSNLDLDAAASTIISSLRRILDSRTRGLLEICEDRHDIRRSRVDYMHRTVKEWAGEIQTMLMTTARSKVNPTLAFLKGEIAIMPVRYFCDYSGDHAGDSNGGSAAMYELSTYLEQLGRIFVDLDMKRGEVSTAGVGLEFFQNFEEISSCSTHNTGSNVHSVLKEHINRASAQPPKEHSCKAPREQSEDTADIAKLIRGPRSRFRSTRVVAAAEPNPPCEACTAPAGLPRVPVIIDIIFGGIRSSILCNGAENFNSSRLEWAHVGRFRLLQHDFVSLYSNAAEVKATLKLLMDPFQLRLMMGYERKDDVALGESDQAYVAKVIAELQNYLSEEEVAPALGRSLSLDAQASVRSCVGTNGEGFLGRLRLGVGRSGDVEEVVTVDKTGAPWMGLHTGVSRAQESDLDSKQGLLRLFCCFRK</sequence>
<gene>
    <name evidence="4" type="ORF">QBC34DRAFT_417209</name>
</gene>
<evidence type="ECO:0008006" key="6">
    <source>
        <dbReference type="Google" id="ProtNLM"/>
    </source>
</evidence>